<protein>
    <submittedName>
        <fullName evidence="2">Uncharacterized protein</fullName>
    </submittedName>
</protein>
<evidence type="ECO:0000313" key="2">
    <source>
        <dbReference type="EMBL" id="MBI5128376.1"/>
    </source>
</evidence>
<organism evidence="2 3">
    <name type="scientific">Rhodopseudomonas palustris</name>
    <dbReference type="NCBI Taxonomy" id="1076"/>
    <lineage>
        <taxon>Bacteria</taxon>
        <taxon>Pseudomonadati</taxon>
        <taxon>Pseudomonadota</taxon>
        <taxon>Alphaproteobacteria</taxon>
        <taxon>Hyphomicrobiales</taxon>
        <taxon>Nitrobacteraceae</taxon>
        <taxon>Rhodopseudomonas</taxon>
    </lineage>
</organism>
<reference evidence="2" key="1">
    <citation type="submission" date="2020-07" db="EMBL/GenBank/DDBJ databases">
        <title>Huge and variable diversity of episymbiotic CPR bacteria and DPANN archaea in groundwater ecosystems.</title>
        <authorList>
            <person name="He C.Y."/>
            <person name="Keren R."/>
            <person name="Whittaker M."/>
            <person name="Farag I.F."/>
            <person name="Doudna J."/>
            <person name="Cate J.H.D."/>
            <person name="Banfield J.F."/>
        </authorList>
    </citation>
    <scope>NUCLEOTIDE SEQUENCE</scope>
    <source>
        <strain evidence="2">NC_groundwater_1818_Pr3_B-0.1um_66_35</strain>
    </source>
</reference>
<accession>A0A933VZE7</accession>
<comment type="caution">
    <text evidence="2">The sequence shown here is derived from an EMBL/GenBank/DDBJ whole genome shotgun (WGS) entry which is preliminary data.</text>
</comment>
<name>A0A933VZE7_RHOPL</name>
<dbReference type="AlphaFoldDB" id="A0A933VZE7"/>
<feature type="compositionally biased region" description="Basic and acidic residues" evidence="1">
    <location>
        <begin position="1"/>
        <end position="26"/>
    </location>
</feature>
<dbReference type="EMBL" id="JACRJB010000009">
    <property type="protein sequence ID" value="MBI5128376.1"/>
    <property type="molecule type" value="Genomic_DNA"/>
</dbReference>
<feature type="region of interest" description="Disordered" evidence="1">
    <location>
        <begin position="1"/>
        <end position="54"/>
    </location>
</feature>
<dbReference type="Proteomes" id="UP000782519">
    <property type="component" value="Unassembled WGS sequence"/>
</dbReference>
<proteinExistence type="predicted"/>
<feature type="compositionally biased region" description="Basic and acidic residues" evidence="1">
    <location>
        <begin position="41"/>
        <end position="54"/>
    </location>
</feature>
<sequence>MADSDDKAPEDRPGDAMKSGTREPWKKPNQSSQTTTQPPPDKPDLERWQDTHTH</sequence>
<gene>
    <name evidence="2" type="ORF">HZA66_02955</name>
</gene>
<evidence type="ECO:0000313" key="3">
    <source>
        <dbReference type="Proteomes" id="UP000782519"/>
    </source>
</evidence>
<feature type="compositionally biased region" description="Low complexity" evidence="1">
    <location>
        <begin position="27"/>
        <end position="36"/>
    </location>
</feature>
<evidence type="ECO:0000256" key="1">
    <source>
        <dbReference type="SAM" id="MobiDB-lite"/>
    </source>
</evidence>